<dbReference type="InterPro" id="IPR002500">
    <property type="entry name" value="PAPS_reduct_dom"/>
</dbReference>
<keyword evidence="2" id="KW-0411">Iron-sulfur</keyword>
<dbReference type="GO" id="GO:0051536">
    <property type="term" value="F:iron-sulfur cluster binding"/>
    <property type="evidence" value="ECO:0007669"/>
    <property type="project" value="UniProtKB-KW"/>
</dbReference>
<dbReference type="SUPFAM" id="SSF52402">
    <property type="entry name" value="Adenine nucleotide alpha hydrolases-like"/>
    <property type="match status" value="1"/>
</dbReference>
<dbReference type="RefSeq" id="WP_176235884.1">
    <property type="nucleotide sequence ID" value="NZ_BLSD01000081.1"/>
</dbReference>
<dbReference type="GO" id="GO:0003824">
    <property type="term" value="F:catalytic activity"/>
    <property type="evidence" value="ECO:0007669"/>
    <property type="project" value="InterPro"/>
</dbReference>
<protein>
    <submittedName>
        <fullName evidence="4">Phosphoadenosine phosphosulfate reductase</fullName>
    </submittedName>
</protein>
<dbReference type="EMBL" id="BLSD01000081">
    <property type="protein sequence ID" value="GFP39721.1"/>
    <property type="molecule type" value="Genomic_DNA"/>
</dbReference>
<proteinExistence type="predicted"/>
<feature type="domain" description="Phosphoadenosine phosphosulphate reductase" evidence="3">
    <location>
        <begin position="30"/>
        <end position="163"/>
    </location>
</feature>
<dbReference type="PANTHER" id="PTHR46482:SF9">
    <property type="entry name" value="5'-ADENYLYLSULFATE REDUCTASE 1, CHLOROPLASTIC"/>
    <property type="match status" value="1"/>
</dbReference>
<gene>
    <name evidence="4" type="ORF">HKBW3S47_01419</name>
</gene>
<dbReference type="Pfam" id="PF01507">
    <property type="entry name" value="PAPS_reduct"/>
    <property type="match status" value="1"/>
</dbReference>
<dbReference type="AlphaFoldDB" id="A0A6V8QA15"/>
<evidence type="ECO:0000313" key="4">
    <source>
        <dbReference type="EMBL" id="GFP39721.1"/>
    </source>
</evidence>
<dbReference type="PANTHER" id="PTHR46482">
    <property type="entry name" value="5'-ADENYLYLSULFATE REDUCTASE 3, CHLOROPLASTIC"/>
    <property type="match status" value="1"/>
</dbReference>
<evidence type="ECO:0000313" key="5">
    <source>
        <dbReference type="Proteomes" id="UP000569018"/>
    </source>
</evidence>
<reference evidence="4 5" key="1">
    <citation type="journal article" date="2020" name="Front. Microbiol.">
        <title>Single-cell genomics of novel Actinobacteria with the Wood-Ljungdahl pathway discovered in a serpentinizing system.</title>
        <authorList>
            <person name="Merino N."/>
            <person name="Kawai M."/>
            <person name="Boyd E.S."/>
            <person name="Colman D.R."/>
            <person name="McGlynn S.E."/>
            <person name="Nealson K.H."/>
            <person name="Kurokawa K."/>
            <person name="Hongoh Y."/>
        </authorList>
    </citation>
    <scope>NUCLEOTIDE SEQUENCE [LARGE SCALE GENOMIC DNA]</scope>
    <source>
        <strain evidence="4 5">S47</strain>
    </source>
</reference>
<evidence type="ECO:0000256" key="1">
    <source>
        <dbReference type="ARBA" id="ARBA00023004"/>
    </source>
</evidence>
<dbReference type="Gene3D" id="3.40.50.620">
    <property type="entry name" value="HUPs"/>
    <property type="match status" value="1"/>
</dbReference>
<name>A0A6V8QA15_9ACTN</name>
<accession>A0A6V8QA15</accession>
<organism evidence="4 5">
    <name type="scientific">Candidatus Hakubella thermalkaliphila</name>
    <dbReference type="NCBI Taxonomy" id="2754717"/>
    <lineage>
        <taxon>Bacteria</taxon>
        <taxon>Bacillati</taxon>
        <taxon>Actinomycetota</taxon>
        <taxon>Actinomycetota incertae sedis</taxon>
        <taxon>Candidatus Hakubellales</taxon>
        <taxon>Candidatus Hakubellaceae</taxon>
        <taxon>Candidatus Hakubella</taxon>
    </lineage>
</organism>
<dbReference type="NCBIfam" id="NF002537">
    <property type="entry name" value="PRK02090.1"/>
    <property type="match status" value="1"/>
</dbReference>
<dbReference type="InterPro" id="IPR014729">
    <property type="entry name" value="Rossmann-like_a/b/a_fold"/>
</dbReference>
<comment type="caution">
    <text evidence="4">The sequence shown here is derived from an EMBL/GenBank/DDBJ whole genome shotgun (WGS) entry which is preliminary data.</text>
</comment>
<keyword evidence="2" id="KW-0479">Metal-binding</keyword>
<evidence type="ECO:0000256" key="2">
    <source>
        <dbReference type="ARBA" id="ARBA00023014"/>
    </source>
</evidence>
<sequence length="165" mass="19019">MGQFEEFADLEAKTAKEVLEWALKTYGDRVALASSFGAEDVVLIDMLARVDRRSRVFTLDTGRLPQETCDVMEKIRDKYGLKIEIYYPDTEAVEDMVAKYGPNLFYKNVELRKLCCEIRKVEPLKRALKELSAWITGLRREQSVTRTEVKKSSIHKSINQSLKHA</sequence>
<dbReference type="Proteomes" id="UP000569018">
    <property type="component" value="Unassembled WGS sequence"/>
</dbReference>
<evidence type="ECO:0000259" key="3">
    <source>
        <dbReference type="Pfam" id="PF01507"/>
    </source>
</evidence>
<keyword evidence="1" id="KW-0408">Iron</keyword>